<evidence type="ECO:0000256" key="2">
    <source>
        <dbReference type="ARBA" id="ARBA00023015"/>
    </source>
</evidence>
<keyword evidence="3" id="KW-0238">DNA-binding</keyword>
<dbReference type="AlphaFoldDB" id="A0A0K1ECC8"/>
<dbReference type="PANTHER" id="PTHR30346:SF0">
    <property type="entry name" value="HCA OPERON TRANSCRIPTIONAL ACTIVATOR HCAR"/>
    <property type="match status" value="1"/>
</dbReference>
<evidence type="ECO:0000256" key="4">
    <source>
        <dbReference type="ARBA" id="ARBA00023163"/>
    </source>
</evidence>
<dbReference type="SUPFAM" id="SSF46785">
    <property type="entry name" value="Winged helix' DNA-binding domain"/>
    <property type="match status" value="1"/>
</dbReference>
<evidence type="ECO:0000256" key="1">
    <source>
        <dbReference type="ARBA" id="ARBA00009437"/>
    </source>
</evidence>
<dbReference type="Pfam" id="PF03466">
    <property type="entry name" value="LysR_substrate"/>
    <property type="match status" value="1"/>
</dbReference>
<dbReference type="PROSITE" id="PS50931">
    <property type="entry name" value="HTH_LYSR"/>
    <property type="match status" value="1"/>
</dbReference>
<dbReference type="FunFam" id="1.10.10.10:FF:000001">
    <property type="entry name" value="LysR family transcriptional regulator"/>
    <property type="match status" value="1"/>
</dbReference>
<protein>
    <submittedName>
        <fullName evidence="6">LysR family transcriptional regulator</fullName>
    </submittedName>
</protein>
<keyword evidence="4" id="KW-0804">Transcription</keyword>
<dbReference type="InterPro" id="IPR036388">
    <property type="entry name" value="WH-like_DNA-bd_sf"/>
</dbReference>
<dbReference type="PANTHER" id="PTHR30346">
    <property type="entry name" value="TRANSCRIPTIONAL DUAL REGULATOR HCAR-RELATED"/>
    <property type="match status" value="1"/>
</dbReference>
<organism evidence="6 7">
    <name type="scientific">Chondromyces crocatus</name>
    <dbReference type="NCBI Taxonomy" id="52"/>
    <lineage>
        <taxon>Bacteria</taxon>
        <taxon>Pseudomonadati</taxon>
        <taxon>Myxococcota</taxon>
        <taxon>Polyangia</taxon>
        <taxon>Polyangiales</taxon>
        <taxon>Polyangiaceae</taxon>
        <taxon>Chondromyces</taxon>
    </lineage>
</organism>
<evidence type="ECO:0000313" key="6">
    <source>
        <dbReference type="EMBL" id="AKT38525.1"/>
    </source>
</evidence>
<dbReference type="InterPro" id="IPR005119">
    <property type="entry name" value="LysR_subst-bd"/>
</dbReference>
<reference evidence="6 7" key="1">
    <citation type="submission" date="2015-07" db="EMBL/GenBank/DDBJ databases">
        <title>Genome analysis of myxobacterium Chondromyces crocatus Cm c5 reveals a high potential for natural compound synthesis and the genetic basis for the loss of fruiting body formation.</title>
        <authorList>
            <person name="Zaburannyi N."/>
            <person name="Bunk B."/>
            <person name="Maier J."/>
            <person name="Overmann J."/>
            <person name="Mueller R."/>
        </authorList>
    </citation>
    <scope>NUCLEOTIDE SEQUENCE [LARGE SCALE GENOMIC DNA]</scope>
    <source>
        <strain evidence="6 7">Cm c5</strain>
    </source>
</reference>
<dbReference type="EMBL" id="CP012159">
    <property type="protein sequence ID" value="AKT38525.1"/>
    <property type="molecule type" value="Genomic_DNA"/>
</dbReference>
<comment type="similarity">
    <text evidence="1">Belongs to the LysR transcriptional regulatory family.</text>
</comment>
<dbReference type="OrthoDB" id="5317428at2"/>
<feature type="domain" description="HTH lysR-type" evidence="5">
    <location>
        <begin position="1"/>
        <end position="58"/>
    </location>
</feature>
<gene>
    <name evidence="6" type="primary">lysR</name>
    <name evidence="6" type="ORF">CMC5_026720</name>
</gene>
<dbReference type="PRINTS" id="PR00039">
    <property type="entry name" value="HTHLYSR"/>
</dbReference>
<accession>A0A0K1ECC8</accession>
<keyword evidence="2" id="KW-0805">Transcription regulation</keyword>
<dbReference type="STRING" id="52.CMC5_026720"/>
<dbReference type="SUPFAM" id="SSF53850">
    <property type="entry name" value="Periplasmic binding protein-like II"/>
    <property type="match status" value="1"/>
</dbReference>
<dbReference type="InterPro" id="IPR036390">
    <property type="entry name" value="WH_DNA-bd_sf"/>
</dbReference>
<dbReference type="GO" id="GO:0003700">
    <property type="term" value="F:DNA-binding transcription factor activity"/>
    <property type="evidence" value="ECO:0007669"/>
    <property type="project" value="InterPro"/>
</dbReference>
<dbReference type="GO" id="GO:0003677">
    <property type="term" value="F:DNA binding"/>
    <property type="evidence" value="ECO:0007669"/>
    <property type="project" value="UniProtKB-KW"/>
</dbReference>
<evidence type="ECO:0000313" key="7">
    <source>
        <dbReference type="Proteomes" id="UP000067626"/>
    </source>
</evidence>
<proteinExistence type="inferred from homology"/>
<dbReference type="Gene3D" id="1.10.10.10">
    <property type="entry name" value="Winged helix-like DNA-binding domain superfamily/Winged helix DNA-binding domain"/>
    <property type="match status" value="1"/>
</dbReference>
<keyword evidence="7" id="KW-1185">Reference proteome</keyword>
<dbReference type="InterPro" id="IPR000847">
    <property type="entry name" value="LysR_HTH_N"/>
</dbReference>
<dbReference type="Gene3D" id="3.40.190.10">
    <property type="entry name" value="Periplasmic binding protein-like II"/>
    <property type="match status" value="2"/>
</dbReference>
<dbReference type="PATRIC" id="fig|52.7.peg.2926"/>
<dbReference type="Pfam" id="PF00126">
    <property type="entry name" value="HTH_1"/>
    <property type="match status" value="1"/>
</dbReference>
<evidence type="ECO:0000259" key="5">
    <source>
        <dbReference type="PROSITE" id="PS50931"/>
    </source>
</evidence>
<dbReference type="Proteomes" id="UP000067626">
    <property type="component" value="Chromosome"/>
</dbReference>
<dbReference type="RefSeq" id="WP_050430736.1">
    <property type="nucleotide sequence ID" value="NZ_CP012159.1"/>
</dbReference>
<sequence length="311" mass="34206">MDLDAVRTFVAVVEAGQFHAAAATLAVTQQAVSKRIATLETTLGVRLFARTPRGTQLTREGHVFLPHARELLAAEARALNSVRLDRRPLRVDVLSSRIGPAHVMREFHGAHPEIGISVVTHLFDVESALAALRSGAIDATFRAVTRPEEQLGGDIAAIRVLDDPVELLTGHAHELAGAASVTPAALAAHEVWMPSNVPGAEWSSYYEALSARFGLTIDTVGPNFGIEALLEAIAGSSTLATFVGEHIRLVWPSEYDLRRIPVRDPMLVYPHSMLFRIDDPHPGLAMLRRYLRSRKEHYRRPRAWTPSWAVH</sequence>
<dbReference type="GO" id="GO:0032993">
    <property type="term" value="C:protein-DNA complex"/>
    <property type="evidence" value="ECO:0007669"/>
    <property type="project" value="TreeGrafter"/>
</dbReference>
<dbReference type="KEGG" id="ccro:CMC5_026720"/>
<name>A0A0K1ECC8_CHOCO</name>
<evidence type="ECO:0000256" key="3">
    <source>
        <dbReference type="ARBA" id="ARBA00023125"/>
    </source>
</evidence>